<feature type="region of interest" description="Disordered" evidence="1">
    <location>
        <begin position="377"/>
        <end position="415"/>
    </location>
</feature>
<evidence type="ECO:0000313" key="3">
    <source>
        <dbReference type="Proteomes" id="UP001153069"/>
    </source>
</evidence>
<dbReference type="Proteomes" id="UP001153069">
    <property type="component" value="Unassembled WGS sequence"/>
</dbReference>
<dbReference type="EMBL" id="CAICTM010001361">
    <property type="protein sequence ID" value="CAB9522980.1"/>
    <property type="molecule type" value="Genomic_DNA"/>
</dbReference>
<sequence length="445" mass="47608">MVSELSARLMRGHNYNAPTSAYQTKKIFADLAGCRSSAVVSPNGSQPDEPMTSITACTEKLHQISQGGRRKVNPHNAQQDQGCFKRRKIDELSFAASHVKEDLAKSGLPFPSLDASLSHHIDLGEKATKQAVKRVCAKSVASSPFLTNAVGPSCSKAATMIDFGNLFAATFDSYGTTKNHSGTTVVSSGSSICSDNKSNISSDGDSIVIPARLEDALLQKTQRAACKVTTPEEDTAASVATDSQRRAIYANPITIREAFENSNEARLVTLSFAPFLVVHANPAYTEKTGLSPADILGKPFHEVIQDKVLKATTAKASALTSLHEQVTSLNQYHKATADSMDARIKVAVVGPENQKGNMDRSYFSHYMVALVEEQPEAPAVTDDDSADSSSGEEASLQDSDMAMLESAMDSDDDEDDVIDALEIPPLPPILEASIPAMRLHCGVMG</sequence>
<proteinExistence type="predicted"/>
<evidence type="ECO:0000313" key="2">
    <source>
        <dbReference type="EMBL" id="CAB9522980.1"/>
    </source>
</evidence>
<organism evidence="2 3">
    <name type="scientific">Seminavis robusta</name>
    <dbReference type="NCBI Taxonomy" id="568900"/>
    <lineage>
        <taxon>Eukaryota</taxon>
        <taxon>Sar</taxon>
        <taxon>Stramenopiles</taxon>
        <taxon>Ochrophyta</taxon>
        <taxon>Bacillariophyta</taxon>
        <taxon>Bacillariophyceae</taxon>
        <taxon>Bacillariophycidae</taxon>
        <taxon>Naviculales</taxon>
        <taxon>Naviculaceae</taxon>
        <taxon>Seminavis</taxon>
    </lineage>
</organism>
<dbReference type="SUPFAM" id="SSF55785">
    <property type="entry name" value="PYP-like sensor domain (PAS domain)"/>
    <property type="match status" value="1"/>
</dbReference>
<evidence type="ECO:0000256" key="1">
    <source>
        <dbReference type="SAM" id="MobiDB-lite"/>
    </source>
</evidence>
<name>A0A9N8EQS8_9STRA</name>
<feature type="compositionally biased region" description="Low complexity" evidence="1">
    <location>
        <begin position="398"/>
        <end position="407"/>
    </location>
</feature>
<comment type="caution">
    <text evidence="2">The sequence shown here is derived from an EMBL/GenBank/DDBJ whole genome shotgun (WGS) entry which is preliminary data.</text>
</comment>
<accession>A0A9N8EQS8</accession>
<dbReference type="OrthoDB" id="56233at2759"/>
<dbReference type="Gene3D" id="3.30.450.20">
    <property type="entry name" value="PAS domain"/>
    <property type="match status" value="1"/>
</dbReference>
<reference evidence="2" key="1">
    <citation type="submission" date="2020-06" db="EMBL/GenBank/DDBJ databases">
        <authorList>
            <consortium name="Plant Systems Biology data submission"/>
        </authorList>
    </citation>
    <scope>NUCLEOTIDE SEQUENCE</scope>
    <source>
        <strain evidence="2">D6</strain>
    </source>
</reference>
<dbReference type="AlphaFoldDB" id="A0A9N8EQS8"/>
<keyword evidence="3" id="KW-1185">Reference proteome</keyword>
<evidence type="ECO:0008006" key="4">
    <source>
        <dbReference type="Google" id="ProtNLM"/>
    </source>
</evidence>
<protein>
    <recommendedName>
        <fullName evidence="4">PAS domain-containing protein</fullName>
    </recommendedName>
</protein>
<gene>
    <name evidence="2" type="ORF">SEMRO_1363_G266350.1</name>
</gene>
<dbReference type="InterPro" id="IPR035965">
    <property type="entry name" value="PAS-like_dom_sf"/>
</dbReference>